<dbReference type="Gene3D" id="2.30.29.240">
    <property type="match status" value="1"/>
</dbReference>
<evidence type="ECO:0000256" key="6">
    <source>
        <dbReference type="ARBA" id="ARBA00022801"/>
    </source>
</evidence>
<dbReference type="GO" id="GO:0005737">
    <property type="term" value="C:cytoplasm"/>
    <property type="evidence" value="ECO:0007669"/>
    <property type="project" value="UniProtKB-SubCell"/>
</dbReference>
<reference evidence="22" key="2">
    <citation type="submission" date="2025-09" db="UniProtKB">
        <authorList>
            <consortium name="Ensembl"/>
        </authorList>
    </citation>
    <scope>IDENTIFICATION</scope>
</reference>
<keyword evidence="9 15" id="KW-0443">Lipid metabolism</keyword>
<keyword evidence="18" id="KW-0175">Coiled coil</keyword>
<dbReference type="FunFam" id="2.60.40.150:FF:000008">
    <property type="entry name" value="1-phosphatidylinositol 4,5-bisphosphate phosphodiesterase"/>
    <property type="match status" value="1"/>
</dbReference>
<dbReference type="Pfam" id="PF00387">
    <property type="entry name" value="PI-PLC-Y"/>
    <property type="match status" value="1"/>
</dbReference>
<dbReference type="GO" id="GO:0005509">
    <property type="term" value="F:calcium ion binding"/>
    <property type="evidence" value="ECO:0007669"/>
    <property type="project" value="UniProtKB-UniRule"/>
</dbReference>
<dbReference type="InterPro" id="IPR000008">
    <property type="entry name" value="C2_dom"/>
</dbReference>
<evidence type="ECO:0000313" key="23">
    <source>
        <dbReference type="Proteomes" id="UP000694402"/>
    </source>
</evidence>
<dbReference type="Gene3D" id="2.60.40.150">
    <property type="entry name" value="C2 domain"/>
    <property type="match status" value="1"/>
</dbReference>
<dbReference type="GO" id="GO:0046488">
    <property type="term" value="P:phosphatidylinositol metabolic process"/>
    <property type="evidence" value="ECO:0007669"/>
    <property type="project" value="TreeGrafter"/>
</dbReference>
<feature type="region of interest" description="Disordered" evidence="19">
    <location>
        <begin position="941"/>
        <end position="971"/>
    </location>
</feature>
<evidence type="ECO:0000313" key="22">
    <source>
        <dbReference type="Ensembl" id="ENSOTSP00005036572.2"/>
    </source>
</evidence>
<dbReference type="InterPro" id="IPR014815">
    <property type="entry name" value="PLC-beta_C"/>
</dbReference>
<evidence type="ECO:0000256" key="9">
    <source>
        <dbReference type="ARBA" id="ARBA00023098"/>
    </source>
</evidence>
<evidence type="ECO:0000256" key="15">
    <source>
        <dbReference type="PIRNR" id="PIRNR000956"/>
    </source>
</evidence>
<evidence type="ECO:0000256" key="16">
    <source>
        <dbReference type="PIRSR" id="PIRSR000956-1"/>
    </source>
</evidence>
<accession>A0A8C8FL24</accession>
<dbReference type="PIRSF" id="PIRSF000956">
    <property type="entry name" value="PLC-beta"/>
    <property type="match status" value="1"/>
</dbReference>
<keyword evidence="6 15" id="KW-0378">Hydrolase</keyword>
<dbReference type="Pfam" id="PF17787">
    <property type="entry name" value="PH_14"/>
    <property type="match status" value="1"/>
</dbReference>
<evidence type="ECO:0000256" key="4">
    <source>
        <dbReference type="ARBA" id="ARBA00022490"/>
    </source>
</evidence>
<dbReference type="InterPro" id="IPR037862">
    <property type="entry name" value="PLC-beta_PH"/>
</dbReference>
<feature type="compositionally biased region" description="Low complexity" evidence="19">
    <location>
        <begin position="1153"/>
        <end position="1170"/>
    </location>
</feature>
<dbReference type="InterPro" id="IPR000909">
    <property type="entry name" value="PLipase_C_PInositol-sp_X_dom"/>
</dbReference>
<dbReference type="Pfam" id="PF08703">
    <property type="entry name" value="PLC-beta_C"/>
    <property type="match status" value="1"/>
</dbReference>
<keyword evidence="12" id="KW-0539">Nucleus</keyword>
<dbReference type="SUPFAM" id="SSF49562">
    <property type="entry name" value="C2 domain (Calcium/lipid-binding domain, CaLB)"/>
    <property type="match status" value="1"/>
</dbReference>
<dbReference type="Gene3D" id="3.20.20.190">
    <property type="entry name" value="Phosphatidylinositol (PI) phosphodiesterase"/>
    <property type="match status" value="1"/>
</dbReference>
<reference evidence="22" key="1">
    <citation type="submission" date="2025-08" db="UniProtKB">
        <authorList>
            <consortium name="Ensembl"/>
        </authorList>
    </citation>
    <scope>IDENTIFICATION</scope>
</reference>
<organism evidence="22 23">
    <name type="scientific">Oncorhynchus tshawytscha</name>
    <name type="common">Chinook salmon</name>
    <name type="synonym">Salmo tshawytscha</name>
    <dbReference type="NCBI Taxonomy" id="74940"/>
    <lineage>
        <taxon>Eukaryota</taxon>
        <taxon>Metazoa</taxon>
        <taxon>Chordata</taxon>
        <taxon>Craniata</taxon>
        <taxon>Vertebrata</taxon>
        <taxon>Euteleostomi</taxon>
        <taxon>Actinopterygii</taxon>
        <taxon>Neopterygii</taxon>
        <taxon>Teleostei</taxon>
        <taxon>Protacanthopterygii</taxon>
        <taxon>Salmoniformes</taxon>
        <taxon>Salmonidae</taxon>
        <taxon>Salmoninae</taxon>
        <taxon>Oncorhynchus</taxon>
    </lineage>
</organism>
<dbReference type="PROSITE" id="PS50007">
    <property type="entry name" value="PIPLC_X_DOMAIN"/>
    <property type="match status" value="1"/>
</dbReference>
<dbReference type="PROSITE" id="PS50008">
    <property type="entry name" value="PIPLC_Y_DOMAIN"/>
    <property type="match status" value="1"/>
</dbReference>
<feature type="binding site" evidence="17">
    <location>
        <position position="369"/>
    </location>
    <ligand>
        <name>Ca(2+)</name>
        <dbReference type="ChEBI" id="CHEBI:29108"/>
    </ligand>
</feature>
<feature type="compositionally biased region" description="Basic and acidic residues" evidence="19">
    <location>
        <begin position="947"/>
        <end position="968"/>
    </location>
</feature>
<dbReference type="GO" id="GO:0004435">
    <property type="term" value="F:phosphatidylinositol-4,5-bisphosphate phospholipase C activity"/>
    <property type="evidence" value="ECO:0007669"/>
    <property type="project" value="UniProtKB-UniRule"/>
</dbReference>
<feature type="binding site" evidence="17">
    <location>
        <position position="338"/>
    </location>
    <ligand>
        <name>Ca(2+)</name>
        <dbReference type="ChEBI" id="CHEBI:29108"/>
    </ligand>
</feature>
<evidence type="ECO:0000259" key="21">
    <source>
        <dbReference type="PROSITE" id="PS50008"/>
    </source>
</evidence>
<dbReference type="GO" id="GO:0016042">
    <property type="term" value="P:lipid catabolic process"/>
    <property type="evidence" value="ECO:0007669"/>
    <property type="project" value="UniProtKB-KW"/>
</dbReference>
<dbReference type="InterPro" id="IPR001711">
    <property type="entry name" value="PLipase_C_Pinositol-sp_Y"/>
</dbReference>
<feature type="active site" evidence="16">
    <location>
        <position position="384"/>
    </location>
</feature>
<dbReference type="CDD" id="cd13361">
    <property type="entry name" value="PH_PLC_beta"/>
    <property type="match status" value="1"/>
</dbReference>
<feature type="coiled-coil region" evidence="18">
    <location>
        <begin position="902"/>
        <end position="929"/>
    </location>
</feature>
<feature type="region of interest" description="Disordered" evidence="19">
    <location>
        <begin position="856"/>
        <end position="876"/>
    </location>
</feature>
<feature type="binding site" evidence="17">
    <location>
        <position position="418"/>
    </location>
    <ligand>
        <name>Ca(2+)</name>
        <dbReference type="ChEBI" id="CHEBI:29108"/>
    </ligand>
</feature>
<dbReference type="Pfam" id="PF22631">
    <property type="entry name" value="PLCB1-4-like_EFh"/>
    <property type="match status" value="1"/>
</dbReference>
<dbReference type="Proteomes" id="UP000694402">
    <property type="component" value="Unassembled WGS sequence"/>
</dbReference>
<dbReference type="FunFam" id="1.10.238.10:FF:000048">
    <property type="entry name" value="1-phosphatidylinositol 4,5-bisphosphate phosphodiesterase"/>
    <property type="match status" value="1"/>
</dbReference>
<evidence type="ECO:0000259" key="20">
    <source>
        <dbReference type="PROSITE" id="PS50004"/>
    </source>
</evidence>
<dbReference type="FunFam" id="2.30.29.240:FF:000005">
    <property type="entry name" value="1-phosphatidylinositol 4,5-bisphosphate phosphodiesterase"/>
    <property type="match status" value="1"/>
</dbReference>
<evidence type="ECO:0000256" key="8">
    <source>
        <dbReference type="ARBA" id="ARBA00022963"/>
    </source>
</evidence>
<keyword evidence="4" id="KW-0963">Cytoplasm</keyword>
<dbReference type="SUPFAM" id="SSF69989">
    <property type="entry name" value="C-terminal domain of PLC-beta"/>
    <property type="match status" value="1"/>
</dbReference>
<feature type="region of interest" description="Disordered" evidence="19">
    <location>
        <begin position="525"/>
        <end position="553"/>
    </location>
</feature>
<dbReference type="Pfam" id="PF00388">
    <property type="entry name" value="PI-PLC-X"/>
    <property type="match status" value="1"/>
</dbReference>
<evidence type="ECO:0000256" key="13">
    <source>
        <dbReference type="ARBA" id="ARBA00023674"/>
    </source>
</evidence>
<dbReference type="PROSITE" id="PS50004">
    <property type="entry name" value="C2"/>
    <property type="match status" value="1"/>
</dbReference>
<evidence type="ECO:0000256" key="17">
    <source>
        <dbReference type="PIRSR" id="PIRSR000956-2"/>
    </source>
</evidence>
<evidence type="ECO:0000256" key="3">
    <source>
        <dbReference type="ARBA" id="ARBA00004496"/>
    </source>
</evidence>
<dbReference type="Ensembl" id="ENSOTST00005039738.2">
    <property type="protein sequence ID" value="ENSOTSP00005036572.2"/>
    <property type="gene ID" value="ENSOTSG00005013663.2"/>
</dbReference>
<dbReference type="InterPro" id="IPR011992">
    <property type="entry name" value="EF-hand-dom_pair"/>
</dbReference>
<feature type="compositionally biased region" description="Polar residues" evidence="19">
    <location>
        <begin position="544"/>
        <end position="553"/>
    </location>
</feature>
<dbReference type="SMART" id="SM00149">
    <property type="entry name" value="PLCYc"/>
    <property type="match status" value="1"/>
</dbReference>
<keyword evidence="8 15" id="KW-0442">Lipid degradation</keyword>
<feature type="compositionally biased region" description="Basic and acidic residues" evidence="19">
    <location>
        <begin position="856"/>
        <end position="868"/>
    </location>
</feature>
<comment type="cofactor">
    <cofactor evidence="17">
        <name>Ca(2+)</name>
        <dbReference type="ChEBI" id="CHEBI:29108"/>
    </cofactor>
    <text evidence="17">Binds 1 Ca(2+) ion per subunit.</text>
</comment>
<dbReference type="GO" id="GO:0051209">
    <property type="term" value="P:release of sequestered calcium ion into cytosol"/>
    <property type="evidence" value="ECO:0007669"/>
    <property type="project" value="TreeGrafter"/>
</dbReference>
<dbReference type="PANTHER" id="PTHR10336">
    <property type="entry name" value="PHOSPHOINOSITIDE-SPECIFIC PHOSPHOLIPASE C FAMILY PROTEIN"/>
    <property type="match status" value="1"/>
</dbReference>
<dbReference type="GO" id="GO:0005516">
    <property type="term" value="F:calmodulin binding"/>
    <property type="evidence" value="ECO:0007669"/>
    <property type="project" value="TreeGrafter"/>
</dbReference>
<dbReference type="InterPro" id="IPR053945">
    <property type="entry name" value="PLCB1-4-like_EFh"/>
</dbReference>
<feature type="domain" description="PI-PLC Y-box" evidence="21">
    <location>
        <begin position="558"/>
        <end position="674"/>
    </location>
</feature>
<comment type="catalytic activity">
    <reaction evidence="14">
        <text>a 1,2-diacyl-sn-glycero-3-phospho-(1D-myo-inositol) + H2O = 1D-myo-inositol 1-phosphate + a 1,2-diacyl-sn-glycerol + H(+)</text>
        <dbReference type="Rhea" id="RHEA:43484"/>
        <dbReference type="ChEBI" id="CHEBI:15377"/>
        <dbReference type="ChEBI" id="CHEBI:15378"/>
        <dbReference type="ChEBI" id="CHEBI:17815"/>
        <dbReference type="ChEBI" id="CHEBI:57880"/>
        <dbReference type="ChEBI" id="CHEBI:58433"/>
    </reaction>
    <physiologicalReaction direction="left-to-right" evidence="14">
        <dbReference type="Rhea" id="RHEA:43485"/>
    </physiologicalReaction>
</comment>
<dbReference type="InterPro" id="IPR035892">
    <property type="entry name" value="C2_domain_sf"/>
</dbReference>
<proteinExistence type="predicted"/>
<dbReference type="GO" id="GO:0016020">
    <property type="term" value="C:membrane"/>
    <property type="evidence" value="ECO:0007669"/>
    <property type="project" value="UniProtKB-SubCell"/>
</dbReference>
<evidence type="ECO:0000256" key="19">
    <source>
        <dbReference type="SAM" id="MobiDB-lite"/>
    </source>
</evidence>
<dbReference type="PRINTS" id="PR00390">
    <property type="entry name" value="PHPHLIPASEC"/>
</dbReference>
<dbReference type="SUPFAM" id="SSF50729">
    <property type="entry name" value="PH domain-like"/>
    <property type="match status" value="1"/>
</dbReference>
<keyword evidence="17" id="KW-0479">Metal-binding</keyword>
<dbReference type="CDD" id="cd00275">
    <property type="entry name" value="C2_PLC_like"/>
    <property type="match status" value="1"/>
</dbReference>
<evidence type="ECO:0000256" key="11">
    <source>
        <dbReference type="ARBA" id="ARBA00023224"/>
    </source>
</evidence>
<dbReference type="GO" id="GO:0005634">
    <property type="term" value="C:nucleus"/>
    <property type="evidence" value="ECO:0007669"/>
    <property type="project" value="UniProtKB-SubCell"/>
</dbReference>
<dbReference type="InterPro" id="IPR016280">
    <property type="entry name" value="PLC-beta"/>
</dbReference>
<keyword evidence="5" id="KW-0597">Phosphoprotein</keyword>
<evidence type="ECO:0000256" key="1">
    <source>
        <dbReference type="ARBA" id="ARBA00004123"/>
    </source>
</evidence>
<dbReference type="Gene3D" id="1.20.1230.10">
    <property type="entry name" value="Phospholipase C beta, distal C-terminal domain"/>
    <property type="match status" value="1"/>
</dbReference>
<keyword evidence="11 15" id="KW-0807">Transducer</keyword>
<dbReference type="InterPro" id="IPR017946">
    <property type="entry name" value="PLC-like_Pdiesterase_TIM-brl"/>
</dbReference>
<gene>
    <name evidence="22" type="primary">PLCB3</name>
</gene>
<dbReference type="PANTHER" id="PTHR10336:SF11">
    <property type="entry name" value="1-PHOSPHATIDYLINOSITOL 4,5-BISPHOSPHATE PHOSPHODIESTERASE BETA-3"/>
    <property type="match status" value="1"/>
</dbReference>
<comment type="catalytic activity">
    <reaction evidence="13">
        <text>a 1,2-diacyl-sn-glycero-3-phospho-(1D-myo-inositol-4,5-bisphosphate) + H2O = 1D-myo-inositol 1,4,5-trisphosphate + a 1,2-diacyl-sn-glycerol + H(+)</text>
        <dbReference type="Rhea" id="RHEA:33179"/>
        <dbReference type="ChEBI" id="CHEBI:15377"/>
        <dbReference type="ChEBI" id="CHEBI:15378"/>
        <dbReference type="ChEBI" id="CHEBI:17815"/>
        <dbReference type="ChEBI" id="CHEBI:58456"/>
        <dbReference type="ChEBI" id="CHEBI:203600"/>
        <dbReference type="EC" id="3.1.4.11"/>
    </reaction>
    <physiologicalReaction direction="left-to-right" evidence="13">
        <dbReference type="Rhea" id="RHEA:33180"/>
    </physiologicalReaction>
</comment>
<name>A0A8C8FL24_ONCTS</name>
<dbReference type="CDD" id="cd08591">
    <property type="entry name" value="PI-PLCc_beta"/>
    <property type="match status" value="1"/>
</dbReference>
<evidence type="ECO:0000256" key="12">
    <source>
        <dbReference type="ARBA" id="ARBA00023242"/>
    </source>
</evidence>
<evidence type="ECO:0000256" key="18">
    <source>
        <dbReference type="SAM" id="Coils"/>
    </source>
</evidence>
<feature type="compositionally biased region" description="Acidic residues" evidence="19">
    <location>
        <begin position="525"/>
        <end position="535"/>
    </location>
</feature>
<dbReference type="SUPFAM" id="SSF47473">
    <property type="entry name" value="EF-hand"/>
    <property type="match status" value="1"/>
</dbReference>
<feature type="domain" description="C2" evidence="20">
    <location>
        <begin position="677"/>
        <end position="801"/>
    </location>
</feature>
<comment type="subcellular location">
    <subcellularLocation>
        <location evidence="3">Cytoplasm</location>
    </subcellularLocation>
    <subcellularLocation>
        <location evidence="2">Membrane</location>
    </subcellularLocation>
    <subcellularLocation>
        <location evidence="1">Nucleus</location>
    </subcellularLocation>
</comment>
<evidence type="ECO:0000256" key="2">
    <source>
        <dbReference type="ARBA" id="ARBA00004370"/>
    </source>
</evidence>
<evidence type="ECO:0000256" key="14">
    <source>
        <dbReference type="ARBA" id="ARBA00023726"/>
    </source>
</evidence>
<dbReference type="Gene3D" id="1.10.238.10">
    <property type="entry name" value="EF-hand"/>
    <property type="match status" value="1"/>
</dbReference>
<dbReference type="InterPro" id="IPR042531">
    <property type="entry name" value="PLC-beta_C_sf"/>
</dbReference>
<keyword evidence="23" id="KW-1185">Reference proteome</keyword>
<feature type="coiled-coil region" evidence="18">
    <location>
        <begin position="976"/>
        <end position="1060"/>
    </location>
</feature>
<dbReference type="GO" id="GO:0007186">
    <property type="term" value="P:G protein-coupled receptor signaling pathway"/>
    <property type="evidence" value="ECO:0007669"/>
    <property type="project" value="TreeGrafter"/>
</dbReference>
<evidence type="ECO:0000256" key="7">
    <source>
        <dbReference type="ARBA" id="ARBA00022837"/>
    </source>
</evidence>
<keyword evidence="7 17" id="KW-0106">Calcium</keyword>
<dbReference type="SMART" id="SM00239">
    <property type="entry name" value="C2"/>
    <property type="match status" value="1"/>
</dbReference>
<dbReference type="GO" id="GO:0048015">
    <property type="term" value="P:phosphatidylinositol-mediated signaling"/>
    <property type="evidence" value="ECO:0007669"/>
    <property type="project" value="TreeGrafter"/>
</dbReference>
<keyword evidence="10" id="KW-0472">Membrane</keyword>
<dbReference type="AlphaFoldDB" id="A0A8C8FL24"/>
<feature type="region of interest" description="Disordered" evidence="19">
    <location>
        <begin position="1153"/>
        <end position="1179"/>
    </location>
</feature>
<dbReference type="SMART" id="SM00148">
    <property type="entry name" value="PLCXc"/>
    <property type="match status" value="1"/>
</dbReference>
<dbReference type="InterPro" id="IPR001192">
    <property type="entry name" value="PI-PLC_fam"/>
</dbReference>
<dbReference type="GeneTree" id="ENSGT00940000160539"/>
<dbReference type="EC" id="3.1.4.11" evidence="15"/>
<evidence type="ECO:0000256" key="10">
    <source>
        <dbReference type="ARBA" id="ARBA00023136"/>
    </source>
</evidence>
<protein>
    <recommendedName>
        <fullName evidence="15">1-phosphatidylinositol 4,5-bisphosphate phosphodiesterase</fullName>
        <ecNumber evidence="15">3.1.4.11</ecNumber>
    </recommendedName>
</protein>
<feature type="binding site" evidence="17">
    <location>
        <position position="367"/>
    </location>
    <ligand>
        <name>Ca(2+)</name>
        <dbReference type="ChEBI" id="CHEBI:29108"/>
    </ligand>
</feature>
<sequence>MAGAKPGVHALQLKPVSVHDILKRGSKFIKWDEEPNSSHPTLITLKVDPDGFFLYWTGGANMEVEILDISQIRDTRTGKLAKLPKDPRVREVLGFGKPGEGGVAVEGKLVTVVHGNDLVNVSFLNFQAMQEDTAKVWTEELFKLATNILSQNASRNTFLLKAYTKLKLQVNQDGKISVKNILKMFSDKKRVETALEQCGLVTNRVEGIKPDDFTWEMFQSFLHSLCLRPEIERIFVELGSRGKPFLSLDQLTDFINRRQRDSRLNEVLYPPLKREQIRQLMEKYESNASQLERDQISLMGFSKYLGGEENTIVPPERLDIIDDMNQPLSHYFINSSHNTYLTVGQLTGLSSVEMYRQVLLTGCRCIELDCWKGRPQDEEPYITHGFTMTTEIPFKEVIEAIAESAFKTSPYPVILSFENHVDSAKQQAKMAEYCRTIFGDALLIDPLEKYPLIPVQPLPSPQELLGKILIKNKKKHHHRASSGGNMRRRTGEIDALEQASPVNGMYNIVFRPLDFFKILLRGEGESDEEEEDEPVAELKKPNSDEGTASSEVNATEEMSTLVNYIEPVKFKSFEVANKRNKYFEMSSFVETKGMDTLKSAPIEFVEYNKKQLSRIYPKGTRVDSSNYMPQLFWNVGCQMVALNFQTLDLPMQLNMGVFEYNGHSGYLLKPEFMRRTDKHFDPFTENIVDGIVANTVKIRVISGQFLTDKKVGVYVEVDIFGLPADTKRKYRTRTSNGNSLDPVWDDETFVFNKVVLPTLASLRIAVFEENGKFLGHRICPVSTIRPGYHYISLKNEMNQPLLLPSLLVYTEAQDYIPNEHQEYAEALTNPIKHVSLLDQRERQLAALMEDNGEVRRPHTHTHMDRKGDAPLGKIPSPLHPVPDPIDDISDLINLQAQSTEELKQQKSYLKLLKKQCKELKELRKKHLKKVWALSKEQRSRCNQLRSDTQRRRSQMEKHLKSSMKKNEPAEPVQRQLTALEMELQKQTVQLREWQMQELLKLRQQQHTLEREKKHTHLREAFQKIKETSQECQTAQLKKLKEICEREKKELQKILDRKRQHSIIEAKSRDRDKAESYVTLCVCVRLDEAQSRRQEKLVIGQREAQRHIEEEQPLARLERDLEAELQRLPEEICQYLQAELESKGLRSDALFSLSNHSPSSSSGPPSNCSTPTFPLTPNRSTWNRSLDNTICTFMST</sequence>
<evidence type="ECO:0000256" key="5">
    <source>
        <dbReference type="ARBA" id="ARBA00022553"/>
    </source>
</evidence>
<feature type="active site" evidence="16">
    <location>
        <position position="337"/>
    </location>
</feature>
<dbReference type="SUPFAM" id="SSF51695">
    <property type="entry name" value="PLC-like phosphodiesterases"/>
    <property type="match status" value="1"/>
</dbReference>